<dbReference type="RefSeq" id="WP_182173924.1">
    <property type="nucleotide sequence ID" value="NZ_JACFXU010000017.1"/>
</dbReference>
<comment type="caution">
    <text evidence="3">The sequence shown here is derived from an EMBL/GenBank/DDBJ whole genome shotgun (WGS) entry which is preliminary data.</text>
</comment>
<keyword evidence="1" id="KW-0285">Flavoprotein</keyword>
<dbReference type="PANTHER" id="PTHR30543">
    <property type="entry name" value="CHROMATE REDUCTASE"/>
    <property type="match status" value="1"/>
</dbReference>
<dbReference type="AlphaFoldDB" id="A0A7W2YKL0"/>
<evidence type="ECO:0000259" key="2">
    <source>
        <dbReference type="Pfam" id="PF03358"/>
    </source>
</evidence>
<evidence type="ECO:0000313" key="4">
    <source>
        <dbReference type="Proteomes" id="UP000539350"/>
    </source>
</evidence>
<accession>A0A7W2YKL0</accession>
<dbReference type="SUPFAM" id="SSF52218">
    <property type="entry name" value="Flavoproteins"/>
    <property type="match status" value="1"/>
</dbReference>
<evidence type="ECO:0000313" key="3">
    <source>
        <dbReference type="EMBL" id="MBA6413824.1"/>
    </source>
</evidence>
<dbReference type="GO" id="GO:0005829">
    <property type="term" value="C:cytosol"/>
    <property type="evidence" value="ECO:0007669"/>
    <property type="project" value="TreeGrafter"/>
</dbReference>
<dbReference type="GO" id="GO:0016491">
    <property type="term" value="F:oxidoreductase activity"/>
    <property type="evidence" value="ECO:0007669"/>
    <property type="project" value="InterPro"/>
</dbReference>
<feature type="domain" description="NADPH-dependent FMN reductase-like" evidence="2">
    <location>
        <begin position="1"/>
        <end position="145"/>
    </location>
</feature>
<keyword evidence="1" id="KW-0288">FMN</keyword>
<name>A0A7W2YKL0_9GAMM</name>
<reference evidence="3 4" key="1">
    <citation type="submission" date="2020-07" db="EMBL/GenBank/DDBJ databases">
        <title>Halieaceae bacterium, F7430, whole genome shotgun sequencing project.</title>
        <authorList>
            <person name="Jiang S."/>
            <person name="Liu Z.W."/>
            <person name="Du Z.J."/>
        </authorList>
    </citation>
    <scope>NUCLEOTIDE SEQUENCE [LARGE SCALE GENOMIC DNA]</scope>
    <source>
        <strain evidence="3 4">F7430</strain>
    </source>
</reference>
<proteinExistence type="predicted"/>
<organism evidence="3 4">
    <name type="scientific">Sediminihaliea albiluteola</name>
    <dbReference type="NCBI Taxonomy" id="2758564"/>
    <lineage>
        <taxon>Bacteria</taxon>
        <taxon>Pseudomonadati</taxon>
        <taxon>Pseudomonadota</taxon>
        <taxon>Gammaproteobacteria</taxon>
        <taxon>Cellvibrionales</taxon>
        <taxon>Halieaceae</taxon>
        <taxon>Sediminihaliea</taxon>
    </lineage>
</organism>
<gene>
    <name evidence="3" type="ORF">H2508_11950</name>
</gene>
<dbReference type="PANTHER" id="PTHR30543:SF31">
    <property type="entry name" value="NADPH-DEPENDENT AZOREDUCTASE AZR"/>
    <property type="match status" value="1"/>
</dbReference>
<dbReference type="Pfam" id="PF03358">
    <property type="entry name" value="FMN_red"/>
    <property type="match status" value="1"/>
</dbReference>
<dbReference type="Gene3D" id="3.40.50.360">
    <property type="match status" value="1"/>
</dbReference>
<dbReference type="Proteomes" id="UP000539350">
    <property type="component" value="Unassembled WGS sequence"/>
</dbReference>
<dbReference type="InterPro" id="IPR005025">
    <property type="entry name" value="FMN_Rdtase-like_dom"/>
</dbReference>
<dbReference type="EMBL" id="JACFXU010000017">
    <property type="protein sequence ID" value="MBA6413824.1"/>
    <property type="molecule type" value="Genomic_DNA"/>
</dbReference>
<dbReference type="InterPro" id="IPR029039">
    <property type="entry name" value="Flavoprotein-like_sf"/>
</dbReference>
<sequence>MKIGIISGSHRSNSQSGKVSRYIEKSLKAQGICDETWLYDLADSDLPFWDEGVWDADNSEWQALLQPLSKALHSCDAFIVVSPEWHGMVPSRLKNFFLMWTAGEELSHKPALIVTVSVADGGSFPVAELRTSSYKNNRICYLPEHLIIRYVDTVFNDNEQDNNPSAQEYFEARLSYCLEMLREYGLAFRQIRASGKVSLKNYSSGM</sequence>
<evidence type="ECO:0000256" key="1">
    <source>
        <dbReference type="ARBA" id="ARBA00022643"/>
    </source>
</evidence>
<dbReference type="GO" id="GO:0010181">
    <property type="term" value="F:FMN binding"/>
    <property type="evidence" value="ECO:0007669"/>
    <property type="project" value="TreeGrafter"/>
</dbReference>
<protein>
    <submittedName>
        <fullName evidence="3">NAD(P)H-dependent oxidoreductase</fullName>
    </submittedName>
</protein>
<keyword evidence="4" id="KW-1185">Reference proteome</keyword>
<dbReference type="InterPro" id="IPR050712">
    <property type="entry name" value="NAD(P)H-dep_reductase"/>
</dbReference>